<accession>A0A061EHZ3</accession>
<dbReference type="EMBL" id="CM001882">
    <property type="protein sequence ID" value="EOY04491.1"/>
    <property type="molecule type" value="Genomic_DNA"/>
</dbReference>
<dbReference type="HOGENOM" id="CLU_702863_0_0_1"/>
<keyword evidence="3" id="KW-1185">Reference proteome</keyword>
<dbReference type="eggNOG" id="KOG1075">
    <property type="taxonomic scope" value="Eukaryota"/>
</dbReference>
<proteinExistence type="predicted"/>
<evidence type="ECO:0000313" key="2">
    <source>
        <dbReference type="EMBL" id="EOY04491.1"/>
    </source>
</evidence>
<sequence>MLFGATTKTQVRVMMQVIQKFCSASGEKVSLNKSEIFVSSNIHSSKAKALSRVARISLIKDLSKYLGAPMLHGRVTKATYSDLCNKVGRKLEQWSNKFLSMAGRVSLVQAVSSTMASYIMQTTLLPDSVAMEIDKLNRNFIWGQAKSSDSYTWRSILKSRGVLAKGLGKVVNNGLHTNFWLDSWLPCGPLINFTVRDLSPTETELPVACFCDEYGNWDLDSLIDILPMQILQKLESYPIDPSSTEKDKCFWTLTSSGEFSVKSAYESESTTNLAEHNKLRLVWCLSSCKKVKMFIWCVLHESLPTAAWLMLRKLGSSSTCSRCNNETENLIHALHDYPASRDTWLAIKPNLTFGEFFVLDLQAWIQLNMSGNGLHDELPESGIFIHTIWMVWH</sequence>
<keyword evidence="2" id="KW-0548">Nucleotidyltransferase</keyword>
<dbReference type="Proteomes" id="UP000026915">
    <property type="component" value="Chromosome 4"/>
</dbReference>
<evidence type="ECO:0000313" key="3">
    <source>
        <dbReference type="Proteomes" id="UP000026915"/>
    </source>
</evidence>
<name>A0A061EHZ3_THECC</name>
<dbReference type="AlphaFoldDB" id="A0A061EHZ3"/>
<keyword evidence="2" id="KW-0695">RNA-directed DNA polymerase</keyword>
<evidence type="ECO:0000259" key="1">
    <source>
        <dbReference type="Pfam" id="PF13966"/>
    </source>
</evidence>
<dbReference type="InParanoid" id="A0A061EHZ3"/>
<feature type="domain" description="Reverse transcriptase zinc-binding" evidence="1">
    <location>
        <begin position="259"/>
        <end position="344"/>
    </location>
</feature>
<dbReference type="InterPro" id="IPR026960">
    <property type="entry name" value="RVT-Znf"/>
</dbReference>
<dbReference type="Gramene" id="EOY04491">
    <property type="protein sequence ID" value="EOY04491"/>
    <property type="gene ID" value="TCM_019733"/>
</dbReference>
<keyword evidence="2" id="KW-0808">Transferase</keyword>
<dbReference type="GO" id="GO:0003964">
    <property type="term" value="F:RNA-directed DNA polymerase activity"/>
    <property type="evidence" value="ECO:0007669"/>
    <property type="project" value="UniProtKB-KW"/>
</dbReference>
<gene>
    <name evidence="2" type="ORF">TCM_019733</name>
</gene>
<organism evidence="2 3">
    <name type="scientific">Theobroma cacao</name>
    <name type="common">Cacao</name>
    <name type="synonym">Cocoa</name>
    <dbReference type="NCBI Taxonomy" id="3641"/>
    <lineage>
        <taxon>Eukaryota</taxon>
        <taxon>Viridiplantae</taxon>
        <taxon>Streptophyta</taxon>
        <taxon>Embryophyta</taxon>
        <taxon>Tracheophyta</taxon>
        <taxon>Spermatophyta</taxon>
        <taxon>Magnoliopsida</taxon>
        <taxon>eudicotyledons</taxon>
        <taxon>Gunneridae</taxon>
        <taxon>Pentapetalae</taxon>
        <taxon>rosids</taxon>
        <taxon>malvids</taxon>
        <taxon>Malvales</taxon>
        <taxon>Malvaceae</taxon>
        <taxon>Byttnerioideae</taxon>
        <taxon>Theobroma</taxon>
    </lineage>
</organism>
<dbReference type="Pfam" id="PF13966">
    <property type="entry name" value="zf-RVT"/>
    <property type="match status" value="1"/>
</dbReference>
<dbReference type="OMA" id="FITWMAV"/>
<dbReference type="PANTHER" id="PTHR33116:SF70">
    <property type="entry name" value="NON-LTR RETROELEMENT REVERSE TRANSCRIPTASE-LIKE PROTEIN"/>
    <property type="match status" value="1"/>
</dbReference>
<reference evidence="2 3" key="1">
    <citation type="journal article" date="2013" name="Genome Biol.">
        <title>The genome sequence of the most widely cultivated cacao type and its use to identify candidate genes regulating pod color.</title>
        <authorList>
            <person name="Motamayor J.C."/>
            <person name="Mockaitis K."/>
            <person name="Schmutz J."/>
            <person name="Haiminen N."/>
            <person name="Iii D.L."/>
            <person name="Cornejo O."/>
            <person name="Findley S.D."/>
            <person name="Zheng P."/>
            <person name="Utro F."/>
            <person name="Royaert S."/>
            <person name="Saski C."/>
            <person name="Jenkins J."/>
            <person name="Podicheti R."/>
            <person name="Zhao M."/>
            <person name="Scheffler B.E."/>
            <person name="Stack J.C."/>
            <person name="Feltus F.A."/>
            <person name="Mustiga G.M."/>
            <person name="Amores F."/>
            <person name="Phillips W."/>
            <person name="Marelli J.P."/>
            <person name="May G.D."/>
            <person name="Shapiro H."/>
            <person name="Ma J."/>
            <person name="Bustamante C.D."/>
            <person name="Schnell R.J."/>
            <person name="Main D."/>
            <person name="Gilbert D."/>
            <person name="Parida L."/>
            <person name="Kuhn D.N."/>
        </authorList>
    </citation>
    <scope>NUCLEOTIDE SEQUENCE [LARGE SCALE GENOMIC DNA]</scope>
    <source>
        <strain evidence="3">cv. Matina 1-6</strain>
    </source>
</reference>
<dbReference type="PANTHER" id="PTHR33116">
    <property type="entry name" value="REVERSE TRANSCRIPTASE ZINC-BINDING DOMAIN-CONTAINING PROTEIN-RELATED-RELATED"/>
    <property type="match status" value="1"/>
</dbReference>
<protein>
    <submittedName>
        <fullName evidence="2">Non-LTR retroelement reverse transcriptase-like protein</fullName>
    </submittedName>
</protein>